<comment type="caution">
    <text evidence="2">The sequence shown here is derived from an EMBL/GenBank/DDBJ whole genome shotgun (WGS) entry which is preliminary data.</text>
</comment>
<protein>
    <submittedName>
        <fullName evidence="2">Uncharacterized protein</fullName>
    </submittedName>
</protein>
<evidence type="ECO:0000313" key="2">
    <source>
        <dbReference type="EMBL" id="KNE97476.1"/>
    </source>
</evidence>
<evidence type="ECO:0000256" key="1">
    <source>
        <dbReference type="SAM" id="MobiDB-lite"/>
    </source>
</evidence>
<dbReference type="Proteomes" id="UP000054564">
    <property type="component" value="Unassembled WGS sequence"/>
</dbReference>
<feature type="region of interest" description="Disordered" evidence="1">
    <location>
        <begin position="266"/>
        <end position="301"/>
    </location>
</feature>
<sequence>MHALITKKFKTISRAAQMHVWHKFKAFTLDDHPLSASITSKLCNLATEWKSLKFTFTEDTFLGFVLQDSIGQALVVAQDFTCWIESLVQADPEKPTPTSEKLVHLLGEFVVNNIHLHWDWYLNLGHPPFSPSSPCQSYNLPFPQQPLCHLSIKRHISKGSIRMTGLRHSISTASTPIDVGVAVIVHNIFAIAHLDQEEHRSIVVLGVWELLVSAKSDLPTVIQFSSFPSNHRSHVHATGTTVPAATAILSISPTNHYQQPYHQQQFQGYAPPSQNNYPQPRLRPEYPPAPPQQHRRSQQSN</sequence>
<reference evidence="3" key="1">
    <citation type="submission" date="2014-03" db="EMBL/GenBank/DDBJ databases">
        <title>The Genome Sequence of Puccinia striiformis f. sp. tritici PST-78.</title>
        <authorList>
            <consortium name="The Broad Institute Genome Sequencing Platform"/>
            <person name="Cuomo C."/>
            <person name="Hulbert S."/>
            <person name="Chen X."/>
            <person name="Walker B."/>
            <person name="Young S.K."/>
            <person name="Zeng Q."/>
            <person name="Gargeya S."/>
            <person name="Fitzgerald M."/>
            <person name="Haas B."/>
            <person name="Abouelleil A."/>
            <person name="Alvarado L."/>
            <person name="Arachchi H.M."/>
            <person name="Berlin A.M."/>
            <person name="Chapman S.B."/>
            <person name="Goldberg J."/>
            <person name="Griggs A."/>
            <person name="Gujja S."/>
            <person name="Hansen M."/>
            <person name="Howarth C."/>
            <person name="Imamovic A."/>
            <person name="Larimer J."/>
            <person name="McCowan C."/>
            <person name="Montmayeur A."/>
            <person name="Murphy C."/>
            <person name="Neiman D."/>
            <person name="Pearson M."/>
            <person name="Priest M."/>
            <person name="Roberts A."/>
            <person name="Saif S."/>
            <person name="Shea T."/>
            <person name="Sisk P."/>
            <person name="Sykes S."/>
            <person name="Wortman J."/>
            <person name="Nusbaum C."/>
            <person name="Birren B."/>
        </authorList>
    </citation>
    <scope>NUCLEOTIDE SEQUENCE [LARGE SCALE GENOMIC DNA]</scope>
    <source>
        <strain evidence="3">race PST-78</strain>
    </source>
</reference>
<dbReference type="AlphaFoldDB" id="A0A0L0VE78"/>
<dbReference type="EMBL" id="AJIL01000068">
    <property type="protein sequence ID" value="KNE97476.1"/>
    <property type="molecule type" value="Genomic_DNA"/>
</dbReference>
<name>A0A0L0VE78_9BASI</name>
<organism evidence="2 3">
    <name type="scientific">Puccinia striiformis f. sp. tritici PST-78</name>
    <dbReference type="NCBI Taxonomy" id="1165861"/>
    <lineage>
        <taxon>Eukaryota</taxon>
        <taxon>Fungi</taxon>
        <taxon>Dikarya</taxon>
        <taxon>Basidiomycota</taxon>
        <taxon>Pucciniomycotina</taxon>
        <taxon>Pucciniomycetes</taxon>
        <taxon>Pucciniales</taxon>
        <taxon>Pucciniaceae</taxon>
        <taxon>Puccinia</taxon>
    </lineage>
</organism>
<gene>
    <name evidence="2" type="ORF">PSTG_09308</name>
</gene>
<keyword evidence="3" id="KW-1185">Reference proteome</keyword>
<proteinExistence type="predicted"/>
<evidence type="ECO:0000313" key="3">
    <source>
        <dbReference type="Proteomes" id="UP000054564"/>
    </source>
</evidence>
<dbReference type="STRING" id="1165861.A0A0L0VE78"/>
<accession>A0A0L0VE78</accession>